<dbReference type="AlphaFoldDB" id="A0A9D4J078"/>
<dbReference type="SUPFAM" id="SSF49785">
    <property type="entry name" value="Galactose-binding domain-like"/>
    <property type="match status" value="2"/>
</dbReference>
<dbReference type="PROSITE" id="PS50948">
    <property type="entry name" value="PAN"/>
    <property type="match status" value="2"/>
</dbReference>
<feature type="domain" description="Apple" evidence="8">
    <location>
        <begin position="151"/>
        <end position="231"/>
    </location>
</feature>
<evidence type="ECO:0000259" key="8">
    <source>
        <dbReference type="PROSITE" id="PS50948"/>
    </source>
</evidence>
<keyword evidence="7" id="KW-1015">Disulfide bond</keyword>
<organism evidence="9 10">
    <name type="scientific">Dreissena polymorpha</name>
    <name type="common">Zebra mussel</name>
    <name type="synonym">Mytilus polymorpha</name>
    <dbReference type="NCBI Taxonomy" id="45954"/>
    <lineage>
        <taxon>Eukaryota</taxon>
        <taxon>Metazoa</taxon>
        <taxon>Spiralia</taxon>
        <taxon>Lophotrochozoa</taxon>
        <taxon>Mollusca</taxon>
        <taxon>Bivalvia</taxon>
        <taxon>Autobranchia</taxon>
        <taxon>Heteroconchia</taxon>
        <taxon>Euheterodonta</taxon>
        <taxon>Imparidentia</taxon>
        <taxon>Neoheterodontei</taxon>
        <taxon>Myida</taxon>
        <taxon>Dreissenoidea</taxon>
        <taxon>Dreissenidae</taxon>
        <taxon>Dreissena</taxon>
    </lineage>
</organism>
<dbReference type="GO" id="GO:0046872">
    <property type="term" value="F:metal ion binding"/>
    <property type="evidence" value="ECO:0007669"/>
    <property type="project" value="UniProtKB-KW"/>
</dbReference>
<accession>A0A9D4J078</accession>
<feature type="domain" description="Apple" evidence="8">
    <location>
        <begin position="365"/>
        <end position="445"/>
    </location>
</feature>
<comment type="caution">
    <text evidence="9">The sequence shown here is derived from an EMBL/GenBank/DDBJ whole genome shotgun (WGS) entry which is preliminary data.</text>
</comment>
<dbReference type="GO" id="GO:0001868">
    <property type="term" value="P:regulation of complement activation, lectin pathway"/>
    <property type="evidence" value="ECO:0007669"/>
    <property type="project" value="UniProtKB-ARBA"/>
</dbReference>
<dbReference type="PANTHER" id="PTHR45713">
    <property type="entry name" value="FTP DOMAIN-CONTAINING PROTEIN"/>
    <property type="match status" value="1"/>
</dbReference>
<evidence type="ECO:0000256" key="3">
    <source>
        <dbReference type="ARBA" id="ARBA00011233"/>
    </source>
</evidence>
<dbReference type="InterPro" id="IPR006585">
    <property type="entry name" value="FTP1"/>
</dbReference>
<dbReference type="SMART" id="SM00607">
    <property type="entry name" value="FTP"/>
    <property type="match status" value="2"/>
</dbReference>
<dbReference type="InterPro" id="IPR003609">
    <property type="entry name" value="Pan_app"/>
</dbReference>
<evidence type="ECO:0000256" key="1">
    <source>
        <dbReference type="ARBA" id="ARBA00002219"/>
    </source>
</evidence>
<keyword evidence="5" id="KW-0430">Lectin</keyword>
<evidence type="ECO:0000256" key="4">
    <source>
        <dbReference type="ARBA" id="ARBA00022723"/>
    </source>
</evidence>
<comment type="subunit">
    <text evidence="3">Homotrimer.</text>
</comment>
<evidence type="ECO:0000313" key="10">
    <source>
        <dbReference type="Proteomes" id="UP000828390"/>
    </source>
</evidence>
<dbReference type="Proteomes" id="UP000828390">
    <property type="component" value="Unassembled WGS sequence"/>
</dbReference>
<protein>
    <recommendedName>
        <fullName evidence="8">Apple domain-containing protein</fullName>
    </recommendedName>
</protein>
<proteinExistence type="inferred from homology"/>
<dbReference type="PANTHER" id="PTHR45713:SF6">
    <property type="entry name" value="F5_8 TYPE C DOMAIN-CONTAINING PROTEIN"/>
    <property type="match status" value="1"/>
</dbReference>
<evidence type="ECO:0000256" key="6">
    <source>
        <dbReference type="ARBA" id="ARBA00022837"/>
    </source>
</evidence>
<gene>
    <name evidence="9" type="ORF">DPMN_169030</name>
</gene>
<reference evidence="9" key="1">
    <citation type="journal article" date="2019" name="bioRxiv">
        <title>The Genome of the Zebra Mussel, Dreissena polymorpha: A Resource for Invasive Species Research.</title>
        <authorList>
            <person name="McCartney M.A."/>
            <person name="Auch B."/>
            <person name="Kono T."/>
            <person name="Mallez S."/>
            <person name="Zhang Y."/>
            <person name="Obille A."/>
            <person name="Becker A."/>
            <person name="Abrahante J.E."/>
            <person name="Garbe J."/>
            <person name="Badalamenti J.P."/>
            <person name="Herman A."/>
            <person name="Mangelson H."/>
            <person name="Liachko I."/>
            <person name="Sullivan S."/>
            <person name="Sone E.D."/>
            <person name="Koren S."/>
            <person name="Silverstein K.A.T."/>
            <person name="Beckman K.B."/>
            <person name="Gohl D.M."/>
        </authorList>
    </citation>
    <scope>NUCLEOTIDE SEQUENCE</scope>
    <source>
        <strain evidence="9">Duluth1</strain>
        <tissue evidence="9">Whole animal</tissue>
    </source>
</reference>
<keyword evidence="10" id="KW-1185">Reference proteome</keyword>
<comment type="function">
    <text evidence="1">Acts as a defensive agent. Recognizes blood group fucosylated oligosaccharides including A, B, H and Lewis B-type antigens. Does not recognize Lewis A antigen and has low affinity for monovalent haptens.</text>
</comment>
<evidence type="ECO:0000313" key="9">
    <source>
        <dbReference type="EMBL" id="KAH3790822.1"/>
    </source>
</evidence>
<dbReference type="SMART" id="SM00473">
    <property type="entry name" value="PAN_AP"/>
    <property type="match status" value="2"/>
</dbReference>
<keyword evidence="4" id="KW-0479">Metal-binding</keyword>
<dbReference type="InterPro" id="IPR008979">
    <property type="entry name" value="Galactose-bd-like_sf"/>
</dbReference>
<reference evidence="9" key="2">
    <citation type="submission" date="2020-11" db="EMBL/GenBank/DDBJ databases">
        <authorList>
            <person name="McCartney M.A."/>
            <person name="Auch B."/>
            <person name="Kono T."/>
            <person name="Mallez S."/>
            <person name="Becker A."/>
            <person name="Gohl D.M."/>
            <person name="Silverstein K.A.T."/>
            <person name="Koren S."/>
            <person name="Bechman K.B."/>
            <person name="Herman A."/>
            <person name="Abrahante J.E."/>
            <person name="Garbe J."/>
        </authorList>
    </citation>
    <scope>NUCLEOTIDE SEQUENCE</scope>
    <source>
        <strain evidence="9">Duluth1</strain>
        <tissue evidence="9">Whole animal</tissue>
    </source>
</reference>
<keyword evidence="6" id="KW-0106">Calcium</keyword>
<evidence type="ECO:0000256" key="7">
    <source>
        <dbReference type="ARBA" id="ARBA00023157"/>
    </source>
</evidence>
<dbReference type="Gene3D" id="2.60.120.260">
    <property type="entry name" value="Galactose-binding domain-like"/>
    <property type="match status" value="2"/>
</dbReference>
<evidence type="ECO:0000256" key="2">
    <source>
        <dbReference type="ARBA" id="ARBA00010147"/>
    </source>
</evidence>
<name>A0A9D4J078_DREPO</name>
<sequence length="445" mass="50388">MFYPPFRRCWNSSVQECHNVALRKPAYQTDTDPVCSSYAIRAVDGDESQLFSQGSCTHPYRSHSNWEVDFEGIYVIGNVKIYNRRSGDWSHLLRYVEVYVGMTRNGTNRLIGFHPGEVDLTVSFDLQTIVYGRWVRITRRSLTQPYPLCLCEVKVEGSQKYDTFEQFVLNGNAIGDEGNVRTINQCAFVCSRDVHCVAALYNETSLSCKTFDTLDVERVSDGTATILVNECHNVALRKPAYQTDTDPVCSAYAIRAVDGDESQLFSQGSCTHPYRSHSNWEVDFEGIYVIGNVKIYNRRSGDWSHLLRDVEVYVGMTRNGTNRLIGFHPGEVDLTVSFDLQTIVYGRWVRITRRSLTQPYPLCLCEVKVEGSQKYDTFEQFVLKGNAIGDEGNVRTINQCAFVCSRDVHCVAALYNETSLSCKTFDTLDVERVSDGTATILVNGY</sequence>
<comment type="similarity">
    <text evidence="2">Belongs to the fucolectin family.</text>
</comment>
<dbReference type="InterPro" id="IPR051941">
    <property type="entry name" value="BG_Antigen-Binding_Lectin"/>
</dbReference>
<dbReference type="SUPFAM" id="SSF57414">
    <property type="entry name" value="Hairpin loop containing domain-like"/>
    <property type="match status" value="2"/>
</dbReference>
<dbReference type="GO" id="GO:0010185">
    <property type="term" value="P:regulation of cellular defense response"/>
    <property type="evidence" value="ECO:0007669"/>
    <property type="project" value="UniProtKB-ARBA"/>
</dbReference>
<dbReference type="GO" id="GO:0042806">
    <property type="term" value="F:fucose binding"/>
    <property type="evidence" value="ECO:0007669"/>
    <property type="project" value="UniProtKB-ARBA"/>
</dbReference>
<dbReference type="EMBL" id="JAIWYP010000008">
    <property type="protein sequence ID" value="KAH3790822.1"/>
    <property type="molecule type" value="Genomic_DNA"/>
</dbReference>
<evidence type="ECO:0000256" key="5">
    <source>
        <dbReference type="ARBA" id="ARBA00022734"/>
    </source>
</evidence>